<evidence type="ECO:0000256" key="1">
    <source>
        <dbReference type="ARBA" id="ARBA00000085"/>
    </source>
</evidence>
<dbReference type="SUPFAM" id="SSF55874">
    <property type="entry name" value="ATPase domain of HSP90 chaperone/DNA topoisomerase II/histidine kinase"/>
    <property type="match status" value="1"/>
</dbReference>
<dbReference type="PANTHER" id="PTHR43065">
    <property type="entry name" value="SENSOR HISTIDINE KINASE"/>
    <property type="match status" value="1"/>
</dbReference>
<dbReference type="RefSeq" id="WP_169699325.1">
    <property type="nucleotide sequence ID" value="NZ_LS974202.1"/>
</dbReference>
<dbReference type="GO" id="GO:0004673">
    <property type="term" value="F:protein histidine kinase activity"/>
    <property type="evidence" value="ECO:0007669"/>
    <property type="project" value="UniProtKB-EC"/>
</dbReference>
<name>A0A7Z7LFJ6_9BACT</name>
<dbReference type="EMBL" id="LS974202">
    <property type="protein sequence ID" value="SSC13148.1"/>
    <property type="molecule type" value="Genomic_DNA"/>
</dbReference>
<keyword evidence="5" id="KW-0418">Kinase</keyword>
<dbReference type="InterPro" id="IPR005467">
    <property type="entry name" value="His_kinase_dom"/>
</dbReference>
<dbReference type="Gene3D" id="3.30.565.10">
    <property type="entry name" value="Histidine kinase-like ATPase, C-terminal domain"/>
    <property type="match status" value="1"/>
</dbReference>
<accession>A0A7Z7LFJ6</accession>
<dbReference type="SMART" id="SM00387">
    <property type="entry name" value="HATPase_c"/>
    <property type="match status" value="1"/>
</dbReference>
<evidence type="ECO:0000256" key="3">
    <source>
        <dbReference type="SAM" id="Phobius"/>
    </source>
</evidence>
<feature type="transmembrane region" description="Helical" evidence="3">
    <location>
        <begin position="12"/>
        <end position="32"/>
    </location>
</feature>
<comment type="catalytic activity">
    <reaction evidence="1">
        <text>ATP + protein L-histidine = ADP + protein N-phospho-L-histidine.</text>
        <dbReference type="EC" id="2.7.13.3"/>
    </reaction>
</comment>
<proteinExistence type="predicted"/>
<dbReference type="AlphaFoldDB" id="A0A7Z7LFJ6"/>
<evidence type="ECO:0000259" key="4">
    <source>
        <dbReference type="PROSITE" id="PS50109"/>
    </source>
</evidence>
<dbReference type="PROSITE" id="PS50109">
    <property type="entry name" value="HIS_KIN"/>
    <property type="match status" value="1"/>
</dbReference>
<evidence type="ECO:0000313" key="5">
    <source>
        <dbReference type="EMBL" id="SSC13148.1"/>
    </source>
</evidence>
<organism evidence="5 6">
    <name type="scientific">Mesotoga infera</name>
    <dbReference type="NCBI Taxonomy" id="1236046"/>
    <lineage>
        <taxon>Bacteria</taxon>
        <taxon>Thermotogati</taxon>
        <taxon>Thermotogota</taxon>
        <taxon>Thermotogae</taxon>
        <taxon>Kosmotogales</taxon>
        <taxon>Kosmotogaceae</taxon>
        <taxon>Mesotoga</taxon>
    </lineage>
</organism>
<keyword evidence="3" id="KW-0472">Membrane</keyword>
<dbReference type="Pfam" id="PF02518">
    <property type="entry name" value="HATPase_c"/>
    <property type="match status" value="1"/>
</dbReference>
<dbReference type="InterPro" id="IPR003594">
    <property type="entry name" value="HATPase_dom"/>
</dbReference>
<reference evidence="5 6" key="1">
    <citation type="submission" date="2017-01" db="EMBL/GenBank/DDBJ databases">
        <authorList>
            <person name="Erauso G."/>
        </authorList>
    </citation>
    <scope>NUCLEOTIDE SEQUENCE [LARGE SCALE GENOMIC DNA]</scope>
    <source>
        <strain evidence="5">MESINF1</strain>
    </source>
</reference>
<protein>
    <recommendedName>
        <fullName evidence="2">histidine kinase</fullName>
        <ecNumber evidence="2">2.7.13.3</ecNumber>
    </recommendedName>
</protein>
<keyword evidence="3" id="KW-1133">Transmembrane helix</keyword>
<dbReference type="InterPro" id="IPR036890">
    <property type="entry name" value="HATPase_C_sf"/>
</dbReference>
<evidence type="ECO:0000313" key="6">
    <source>
        <dbReference type="Proteomes" id="UP000250796"/>
    </source>
</evidence>
<gene>
    <name evidence="5" type="ORF">MESINF_1704</name>
</gene>
<evidence type="ECO:0000256" key="2">
    <source>
        <dbReference type="ARBA" id="ARBA00012438"/>
    </source>
</evidence>
<keyword evidence="6" id="KW-1185">Reference proteome</keyword>
<feature type="domain" description="Histidine kinase" evidence="4">
    <location>
        <begin position="227"/>
        <end position="427"/>
    </location>
</feature>
<dbReference type="KEGG" id="minf:MESINF_1704"/>
<dbReference type="Proteomes" id="UP000250796">
    <property type="component" value="Chromosome MESINF"/>
</dbReference>
<dbReference type="EC" id="2.7.13.3" evidence="2"/>
<keyword evidence="5" id="KW-0808">Transferase</keyword>
<keyword evidence="3" id="KW-0812">Transmembrane</keyword>
<feature type="transmembrane region" description="Helical" evidence="3">
    <location>
        <begin position="38"/>
        <end position="57"/>
    </location>
</feature>
<sequence length="436" mass="49213">MSKPDKVLFGSGYHYITGIVVAGAGLLASLLIGFNVESLLLIIFSGLSATAFVYLAIVRQLNRLVKLIRSGERKPAVELEGQFHELYGFYRNLSLQVEQERNYYEKLYRDYSELLNTLNISVVSLDGNGNIDLANEAFVKSFSYGNQNMRYLRLDHFIRRTGLLFPLQEGQYDVYSKKLGKRYLVTVAKKKRSGFLVTLDDKTSQWKTKQLLEKTRRYAVDAQTVADLAHGLKQPLANMRLALDLYIRTKKDSYLQTLSSELSGFQVKVGGILQIFRYGEEFERLDLSQSVRKVLSFMGPILAARSISLDTISLDEGKVLVQKGRLENVVKNLLMNAVEASEDGGAIALKVRRSSEYLTLIVSDRGKGIDESIQTEVFKPFYTTKSEGSGLGLYLVKNFCDENDVRLKMKSVPEKGTVFVLTFRRNDDESQDSSGR</sequence>
<dbReference type="InterPro" id="IPR004358">
    <property type="entry name" value="Sig_transdc_His_kin-like_C"/>
</dbReference>
<dbReference type="PRINTS" id="PR00344">
    <property type="entry name" value="BCTRLSENSOR"/>
</dbReference>